<proteinExistence type="predicted"/>
<evidence type="ECO:0000256" key="2">
    <source>
        <dbReference type="SAM" id="Phobius"/>
    </source>
</evidence>
<keyword evidence="2" id="KW-0472">Membrane</keyword>
<dbReference type="PANTHER" id="PTHR12697:SF5">
    <property type="entry name" value="DEOXYHYPUSINE HYDROXYLASE"/>
    <property type="match status" value="1"/>
</dbReference>
<evidence type="ECO:0000313" key="3">
    <source>
        <dbReference type="EMBL" id="MBN0048213.1"/>
    </source>
</evidence>
<reference evidence="3 4" key="1">
    <citation type="submission" date="2021-02" db="EMBL/GenBank/DDBJ databases">
        <title>Whole genome sequencing of Streptomyces actuosus VRA1.</title>
        <authorList>
            <person name="Sen G."/>
            <person name="Sen A."/>
        </authorList>
    </citation>
    <scope>NUCLEOTIDE SEQUENCE [LARGE SCALE GENOMIC DNA]</scope>
    <source>
        <strain evidence="3 4">VRA1</strain>
    </source>
</reference>
<keyword evidence="4" id="KW-1185">Reference proteome</keyword>
<dbReference type="InterPro" id="IPR021133">
    <property type="entry name" value="HEAT_type_2"/>
</dbReference>
<evidence type="ECO:0000256" key="1">
    <source>
        <dbReference type="ARBA" id="ARBA00045876"/>
    </source>
</evidence>
<sequence>MIPTGIVRGALVGLSAVVLALTLLIVCIRCGRRYRQRRRERIAAPVRALLLRLLCAEEDDQSALLHRLAEIDKRTWTALEPTLTTLLGKVAGGARTALIRLYELRGAARDAVAALNSHRASRRGRAAQVLGQLAHRPAVAPLCRLLADRDPEVRLAAARALGRIGDPAAVPDLLESLHMPRSVPPGAVIRSLVSLGPGAQRQVAAGLRQEPLVRAVAIEVLGAIGAASRTSEIARALREDPETEVRIKAARALGRLGMPDGLEPLLAAVGPDRPTALRTVSVGALGSLGAVAATDRLVELLGDATPRVASTAARALLRLGPAGQGALRAVADDRAGGPASAQARAALAEVAVGGARHGVRAEVAL</sequence>
<keyword evidence="2" id="KW-0812">Transmembrane</keyword>
<dbReference type="RefSeq" id="WP_205386340.1">
    <property type="nucleotide sequence ID" value="NZ_JAFFZS010000035.1"/>
</dbReference>
<dbReference type="SMART" id="SM00567">
    <property type="entry name" value="EZ_HEAT"/>
    <property type="match status" value="6"/>
</dbReference>
<dbReference type="EMBL" id="JAFFZS010000035">
    <property type="protein sequence ID" value="MBN0048213.1"/>
    <property type="molecule type" value="Genomic_DNA"/>
</dbReference>
<dbReference type="PANTHER" id="PTHR12697">
    <property type="entry name" value="PBS LYASE HEAT-LIKE PROTEIN"/>
    <property type="match status" value="1"/>
</dbReference>
<keyword evidence="2" id="KW-1133">Transmembrane helix</keyword>
<dbReference type="PROSITE" id="PS50077">
    <property type="entry name" value="HEAT_REPEAT"/>
    <property type="match status" value="1"/>
</dbReference>
<dbReference type="Pfam" id="PF13646">
    <property type="entry name" value="HEAT_2"/>
    <property type="match status" value="2"/>
</dbReference>
<dbReference type="Proteomes" id="UP000788262">
    <property type="component" value="Unassembled WGS sequence"/>
</dbReference>
<dbReference type="Gene3D" id="1.25.10.10">
    <property type="entry name" value="Leucine-rich Repeat Variant"/>
    <property type="match status" value="2"/>
</dbReference>
<comment type="function">
    <text evidence="1">Catalyzes the hydroxylation of the N(6)-(4-aminobutyl)-L-lysine intermediate produced by deoxyhypusine synthase/DHPS on a critical lysine of the eukaryotic translation initiation factor 5A/eIF-5A. This is the second step of the post-translational modification of that lysine into an unusual amino acid residue named hypusine. Hypusination is unique to mature eIF-5A factor and is essential for its function.</text>
</comment>
<comment type="caution">
    <text evidence="3">The sequence shown here is derived from an EMBL/GenBank/DDBJ whole genome shotgun (WGS) entry which is preliminary data.</text>
</comment>
<feature type="transmembrane region" description="Helical" evidence="2">
    <location>
        <begin position="6"/>
        <end position="31"/>
    </location>
</feature>
<dbReference type="InterPro" id="IPR011989">
    <property type="entry name" value="ARM-like"/>
</dbReference>
<accession>A0ABS2VYI9</accession>
<name>A0ABS2VYI9_STRAS</name>
<protein>
    <submittedName>
        <fullName evidence="3">HEAT repeat domain-containing protein</fullName>
    </submittedName>
</protein>
<dbReference type="SUPFAM" id="SSF48371">
    <property type="entry name" value="ARM repeat"/>
    <property type="match status" value="1"/>
</dbReference>
<gene>
    <name evidence="3" type="ORF">JS756_29715</name>
</gene>
<dbReference type="InterPro" id="IPR004155">
    <property type="entry name" value="PBS_lyase_HEAT"/>
</dbReference>
<evidence type="ECO:0000313" key="4">
    <source>
        <dbReference type="Proteomes" id="UP000788262"/>
    </source>
</evidence>
<dbReference type="InterPro" id="IPR016024">
    <property type="entry name" value="ARM-type_fold"/>
</dbReference>
<organism evidence="3 4">
    <name type="scientific">Streptomyces actuosus</name>
    <dbReference type="NCBI Taxonomy" id="1885"/>
    <lineage>
        <taxon>Bacteria</taxon>
        <taxon>Bacillati</taxon>
        <taxon>Actinomycetota</taxon>
        <taxon>Actinomycetes</taxon>
        <taxon>Kitasatosporales</taxon>
        <taxon>Streptomycetaceae</taxon>
        <taxon>Streptomyces</taxon>
    </lineage>
</organism>